<feature type="compositionally biased region" description="Basic and acidic residues" evidence="1">
    <location>
        <begin position="72"/>
        <end position="85"/>
    </location>
</feature>
<evidence type="ECO:0000313" key="3">
    <source>
        <dbReference type="Proteomes" id="UP000799537"/>
    </source>
</evidence>
<sequence length="179" mass="20008">MVPTHTTVRADNIPYEQICWSEIVWGREVGIAGLDGLAFVGRRLLAESTWDSSRCWYRSYRSIVLARSGSERCEEGGRPCADRRRGSSRPSHPKHASRTTTNVQRGRPQSQAAKNSEQHQRSIWLRRCAGAATKVASVLDATPGAGHARPDPKAKELPATNTLTPIWMHDWVHQCRTPD</sequence>
<gene>
    <name evidence="2" type="ORF">M409DRAFT_60831</name>
</gene>
<name>A0A6A6BXG6_ZASCE</name>
<dbReference type="EMBL" id="ML993637">
    <property type="protein sequence ID" value="KAF2159487.1"/>
    <property type="molecule type" value="Genomic_DNA"/>
</dbReference>
<dbReference type="RefSeq" id="XP_033660376.1">
    <property type="nucleotide sequence ID" value="XM_033814589.1"/>
</dbReference>
<feature type="compositionally biased region" description="Polar residues" evidence="1">
    <location>
        <begin position="98"/>
        <end position="115"/>
    </location>
</feature>
<dbReference type="GeneID" id="54567861"/>
<protein>
    <submittedName>
        <fullName evidence="2">Uncharacterized protein</fullName>
    </submittedName>
</protein>
<organism evidence="2 3">
    <name type="scientific">Zasmidium cellare ATCC 36951</name>
    <dbReference type="NCBI Taxonomy" id="1080233"/>
    <lineage>
        <taxon>Eukaryota</taxon>
        <taxon>Fungi</taxon>
        <taxon>Dikarya</taxon>
        <taxon>Ascomycota</taxon>
        <taxon>Pezizomycotina</taxon>
        <taxon>Dothideomycetes</taxon>
        <taxon>Dothideomycetidae</taxon>
        <taxon>Mycosphaerellales</taxon>
        <taxon>Mycosphaerellaceae</taxon>
        <taxon>Zasmidium</taxon>
    </lineage>
</organism>
<feature type="region of interest" description="Disordered" evidence="1">
    <location>
        <begin position="72"/>
        <end position="121"/>
    </location>
</feature>
<evidence type="ECO:0000256" key="1">
    <source>
        <dbReference type="SAM" id="MobiDB-lite"/>
    </source>
</evidence>
<keyword evidence="3" id="KW-1185">Reference proteome</keyword>
<proteinExistence type="predicted"/>
<dbReference type="Proteomes" id="UP000799537">
    <property type="component" value="Unassembled WGS sequence"/>
</dbReference>
<evidence type="ECO:0000313" key="2">
    <source>
        <dbReference type="EMBL" id="KAF2159487.1"/>
    </source>
</evidence>
<accession>A0A6A6BXG6</accession>
<reference evidence="2" key="1">
    <citation type="journal article" date="2020" name="Stud. Mycol.">
        <title>101 Dothideomycetes genomes: a test case for predicting lifestyles and emergence of pathogens.</title>
        <authorList>
            <person name="Haridas S."/>
            <person name="Albert R."/>
            <person name="Binder M."/>
            <person name="Bloem J."/>
            <person name="Labutti K."/>
            <person name="Salamov A."/>
            <person name="Andreopoulos B."/>
            <person name="Baker S."/>
            <person name="Barry K."/>
            <person name="Bills G."/>
            <person name="Bluhm B."/>
            <person name="Cannon C."/>
            <person name="Castanera R."/>
            <person name="Culley D."/>
            <person name="Daum C."/>
            <person name="Ezra D."/>
            <person name="Gonzalez J."/>
            <person name="Henrissat B."/>
            <person name="Kuo A."/>
            <person name="Liang C."/>
            <person name="Lipzen A."/>
            <person name="Lutzoni F."/>
            <person name="Magnuson J."/>
            <person name="Mondo S."/>
            <person name="Nolan M."/>
            <person name="Ohm R."/>
            <person name="Pangilinan J."/>
            <person name="Park H.-J."/>
            <person name="Ramirez L."/>
            <person name="Alfaro M."/>
            <person name="Sun H."/>
            <person name="Tritt A."/>
            <person name="Yoshinaga Y."/>
            <person name="Zwiers L.-H."/>
            <person name="Turgeon B."/>
            <person name="Goodwin S."/>
            <person name="Spatafora J."/>
            <person name="Crous P."/>
            <person name="Grigoriev I."/>
        </authorList>
    </citation>
    <scope>NUCLEOTIDE SEQUENCE</scope>
    <source>
        <strain evidence="2">ATCC 36951</strain>
    </source>
</reference>
<dbReference type="AlphaFoldDB" id="A0A6A6BXG6"/>